<evidence type="ECO:0000256" key="1">
    <source>
        <dbReference type="SAM" id="Phobius"/>
    </source>
</evidence>
<organism evidence="2 3">
    <name type="scientific">Natronobacillus azotifigens</name>
    <dbReference type="NCBI Taxonomy" id="472978"/>
    <lineage>
        <taxon>Bacteria</taxon>
        <taxon>Bacillati</taxon>
        <taxon>Bacillota</taxon>
        <taxon>Bacilli</taxon>
        <taxon>Bacillales</taxon>
        <taxon>Bacillaceae</taxon>
        <taxon>Natronobacillus</taxon>
    </lineage>
</organism>
<protein>
    <submittedName>
        <fullName evidence="2">Stage III sporulation protein AF</fullName>
    </submittedName>
</protein>
<dbReference type="RefSeq" id="WP_268780854.1">
    <property type="nucleotide sequence ID" value="NZ_JAPRAT010000027.1"/>
</dbReference>
<comment type="caution">
    <text evidence="2">The sequence shown here is derived from an EMBL/GenBank/DDBJ whole genome shotgun (WGS) entry which is preliminary data.</text>
</comment>
<keyword evidence="1" id="KW-1133">Transmembrane helix</keyword>
<evidence type="ECO:0000313" key="3">
    <source>
        <dbReference type="Proteomes" id="UP001084197"/>
    </source>
</evidence>
<keyword evidence="1" id="KW-0812">Transmembrane</keyword>
<proteinExistence type="predicted"/>
<sequence>MAYLMDWVIQLVTLIFIIMIIEMLIPQTSLKKYVHTVLSFVFLLLFLQPIFQLFQVDIEDAISQSFRLFEEQTSQSELENEIELKKKDIQATQSAYVIEELAIQLENQVEGELRKTYGVEISEIKFDYETELDQSLSNLQKIKIYIATVELGTGLIEEVIIGRDVAKDENENQNHETTLSEVQMYLYQVWDLETDMLTVFWEEGS</sequence>
<accession>A0A9J6REV2</accession>
<dbReference type="EMBL" id="JAPRAT010000027">
    <property type="protein sequence ID" value="MCZ0704087.1"/>
    <property type="molecule type" value="Genomic_DNA"/>
</dbReference>
<gene>
    <name evidence="2" type="primary">spoIIIAF</name>
    <name evidence="2" type="ORF">OWO01_12800</name>
</gene>
<dbReference type="Proteomes" id="UP001084197">
    <property type="component" value="Unassembled WGS sequence"/>
</dbReference>
<dbReference type="NCBIfam" id="TIGR02896">
    <property type="entry name" value="spore_III_AF"/>
    <property type="match status" value="1"/>
</dbReference>
<keyword evidence="1" id="KW-0472">Membrane</keyword>
<evidence type="ECO:0000313" key="2">
    <source>
        <dbReference type="EMBL" id="MCZ0704087.1"/>
    </source>
</evidence>
<keyword evidence="3" id="KW-1185">Reference proteome</keyword>
<dbReference type="InterPro" id="IPR014245">
    <property type="entry name" value="Spore_III_AF"/>
</dbReference>
<name>A0A9J6REV2_9BACI</name>
<reference evidence="2" key="1">
    <citation type="submission" date="2022-11" db="EMBL/GenBank/DDBJ databases">
        <title>WGS of Natronobacillus azotifigens 24KS-1, an anaerobic diazotrophic haloalkaliphile from soda-rich habitats.</title>
        <authorList>
            <person name="Sorokin D.Y."/>
            <person name="Merkel A.Y."/>
        </authorList>
    </citation>
    <scope>NUCLEOTIDE SEQUENCE</scope>
    <source>
        <strain evidence="2">24KS-1</strain>
    </source>
</reference>
<feature type="transmembrane region" description="Helical" evidence="1">
    <location>
        <begin position="7"/>
        <end position="25"/>
    </location>
</feature>
<feature type="transmembrane region" description="Helical" evidence="1">
    <location>
        <begin position="37"/>
        <end position="54"/>
    </location>
</feature>
<dbReference type="AlphaFoldDB" id="A0A9J6REV2"/>
<dbReference type="Pfam" id="PF09581">
    <property type="entry name" value="Spore_III_AF"/>
    <property type="match status" value="1"/>
</dbReference>